<evidence type="ECO:0000256" key="1">
    <source>
        <dbReference type="SAM" id="MobiDB-lite"/>
    </source>
</evidence>
<feature type="transmembrane region" description="Helical" evidence="2">
    <location>
        <begin position="65"/>
        <end position="83"/>
    </location>
</feature>
<feature type="compositionally biased region" description="Pro residues" evidence="1">
    <location>
        <begin position="183"/>
        <end position="199"/>
    </location>
</feature>
<dbReference type="OrthoDB" id="3365791at2"/>
<protein>
    <submittedName>
        <fullName evidence="3">Uncharacterized protein</fullName>
    </submittedName>
</protein>
<comment type="caution">
    <text evidence="3">The sequence shown here is derived from an EMBL/GenBank/DDBJ whole genome shotgun (WGS) entry which is preliminary data.</text>
</comment>
<keyword evidence="2" id="KW-0472">Membrane</keyword>
<feature type="compositionally biased region" description="Low complexity" evidence="1">
    <location>
        <begin position="200"/>
        <end position="213"/>
    </location>
</feature>
<evidence type="ECO:0000313" key="3">
    <source>
        <dbReference type="EMBL" id="PRX50373.1"/>
    </source>
</evidence>
<feature type="compositionally biased region" description="Basic and acidic residues" evidence="1">
    <location>
        <begin position="168"/>
        <end position="177"/>
    </location>
</feature>
<evidence type="ECO:0000256" key="2">
    <source>
        <dbReference type="SAM" id="Phobius"/>
    </source>
</evidence>
<proteinExistence type="predicted"/>
<sequence>MRHQTDLRLAAVVAALASMGAAFIHAAVIPDHWREWPASGLFFACLALFQFGWAVAVLRTSHRGVLLAGLAANVAALGLWALTRTSGLPFGPHAGEPESIGTAGLLTVVLEAVAVLTAGWAMLPRAHAAEFSPWRYRFALAGAALLVAAVMGPGVVAGLSHSHGGSGGHDHTGEHGEPGGTEPAPPPGSGAGSPPPDGPATPATTSSPHGTAPHGHSEGHSH</sequence>
<feature type="transmembrane region" description="Helical" evidence="2">
    <location>
        <begin position="135"/>
        <end position="156"/>
    </location>
</feature>
<feature type="region of interest" description="Disordered" evidence="1">
    <location>
        <begin position="161"/>
        <end position="222"/>
    </location>
</feature>
<dbReference type="AlphaFoldDB" id="A0A2T0M1B5"/>
<evidence type="ECO:0000313" key="4">
    <source>
        <dbReference type="Proteomes" id="UP000238362"/>
    </source>
</evidence>
<dbReference type="RefSeq" id="WP_106177460.1">
    <property type="nucleotide sequence ID" value="NZ_PVNH01000002.1"/>
</dbReference>
<feature type="transmembrane region" description="Helical" evidence="2">
    <location>
        <begin position="103"/>
        <end position="123"/>
    </location>
</feature>
<keyword evidence="2" id="KW-1133">Transmembrane helix</keyword>
<reference evidence="3 4" key="1">
    <citation type="submission" date="2018-03" db="EMBL/GenBank/DDBJ databases">
        <title>Genomic Encyclopedia of Type Strains, Phase III (KMG-III): the genomes of soil and plant-associated and newly described type strains.</title>
        <authorList>
            <person name="Whitman W."/>
        </authorList>
    </citation>
    <scope>NUCLEOTIDE SEQUENCE [LARGE SCALE GENOMIC DNA]</scope>
    <source>
        <strain evidence="3 4">CGMCC 4.7125</strain>
    </source>
</reference>
<keyword evidence="4" id="KW-1185">Reference proteome</keyword>
<organism evidence="3 4">
    <name type="scientific">Prauserella shujinwangii</name>
    <dbReference type="NCBI Taxonomy" id="1453103"/>
    <lineage>
        <taxon>Bacteria</taxon>
        <taxon>Bacillati</taxon>
        <taxon>Actinomycetota</taxon>
        <taxon>Actinomycetes</taxon>
        <taxon>Pseudonocardiales</taxon>
        <taxon>Pseudonocardiaceae</taxon>
        <taxon>Prauserella</taxon>
    </lineage>
</organism>
<dbReference type="Proteomes" id="UP000238362">
    <property type="component" value="Unassembled WGS sequence"/>
</dbReference>
<feature type="transmembrane region" description="Helical" evidence="2">
    <location>
        <begin position="36"/>
        <end position="58"/>
    </location>
</feature>
<keyword evidence="2" id="KW-0812">Transmembrane</keyword>
<dbReference type="EMBL" id="PVNH01000002">
    <property type="protein sequence ID" value="PRX50373.1"/>
    <property type="molecule type" value="Genomic_DNA"/>
</dbReference>
<name>A0A2T0M1B5_9PSEU</name>
<gene>
    <name evidence="3" type="ORF">B0I33_102494</name>
</gene>
<accession>A0A2T0M1B5</accession>